<feature type="region of interest" description="Disordered" evidence="1">
    <location>
        <begin position="164"/>
        <end position="194"/>
    </location>
</feature>
<accession>A0A1W2TNQ9</accession>
<proteinExistence type="predicted"/>
<dbReference type="PANTHER" id="PTHR33840:SF1">
    <property type="entry name" value="TLE1 PHOSPHOLIPASE DOMAIN-CONTAINING PROTEIN"/>
    <property type="match status" value="1"/>
</dbReference>
<dbReference type="Pfam" id="PF09994">
    <property type="entry name" value="T6SS_Tle1-like_cat"/>
    <property type="match status" value="1"/>
</dbReference>
<gene>
    <name evidence="3" type="ORF">SAMD00023353_4300510</name>
</gene>
<dbReference type="OrthoDB" id="59699at2759"/>
<dbReference type="EMBL" id="DF977488">
    <property type="protein sequence ID" value="GAP90018.2"/>
    <property type="molecule type" value="Genomic_DNA"/>
</dbReference>
<protein>
    <submittedName>
        <fullName evidence="3">Putative peptidoglycan binding domain-containing protein</fullName>
    </submittedName>
</protein>
<evidence type="ECO:0000256" key="1">
    <source>
        <dbReference type="SAM" id="MobiDB-lite"/>
    </source>
</evidence>
<feature type="domain" description="T6SS Phospholipase effector Tle1-like catalytic" evidence="2">
    <location>
        <begin position="8"/>
        <end position="322"/>
    </location>
</feature>
<feature type="compositionally biased region" description="Basic and acidic residues" evidence="1">
    <location>
        <begin position="179"/>
        <end position="193"/>
    </location>
</feature>
<dbReference type="Proteomes" id="UP000054516">
    <property type="component" value="Unassembled WGS sequence"/>
</dbReference>
<dbReference type="AlphaFoldDB" id="A0A1W2TNQ9"/>
<keyword evidence="4" id="KW-1185">Reference proteome</keyword>
<evidence type="ECO:0000259" key="2">
    <source>
        <dbReference type="Pfam" id="PF09994"/>
    </source>
</evidence>
<organism evidence="3">
    <name type="scientific">Rosellinia necatrix</name>
    <name type="common">White root-rot fungus</name>
    <dbReference type="NCBI Taxonomy" id="77044"/>
    <lineage>
        <taxon>Eukaryota</taxon>
        <taxon>Fungi</taxon>
        <taxon>Dikarya</taxon>
        <taxon>Ascomycota</taxon>
        <taxon>Pezizomycotina</taxon>
        <taxon>Sordariomycetes</taxon>
        <taxon>Xylariomycetidae</taxon>
        <taxon>Xylariales</taxon>
        <taxon>Xylariaceae</taxon>
        <taxon>Rosellinia</taxon>
    </lineage>
</organism>
<evidence type="ECO:0000313" key="3">
    <source>
        <dbReference type="EMBL" id="GAP90018.2"/>
    </source>
</evidence>
<name>A0A1W2TNQ9_ROSNE</name>
<sequence length="571" mass="65134">MAGNIRCKKIIVCCDGTAHSAIRGNDLNPYTNVLRLSRCIKSRDSDGRPQVVKYISGIGTSDGNLFNTYLQGTGIGIDEKIKEAYNFICHNYEDYDTAEEKDEIFLIGFSRGAFVARCVADLIGRVGILTKMGTHYLPYIYKSWKRNREPYPQPPQDAATPIASIAAGTSPGTPSSKMDSYRKTENERDRKQFQQDQHSILTNKLYVRRDVHVKVCAVWDTVASIGLVSTHLSIFRRWKSRKLNFVASDLCDGIDHAIQALSFHEHRHPFRPIVWKLPEDSEKNRNDKPRLQQCWFMGYHADIGGGIRGEGLSHYPLAWMMSKLEGFLEFDDSNFWNPRPVEMRWKIHGPKDPWSSDPTIKIDVKDSMSKRYLLAGSHYREPKQQFWLPEPRTNSLQDKYESCEAVHFTVHLLHNRGAIELPKAMKDAKFEQGKWNLRFLPPRSYWRRLQNAWGKADTTQTKEFVIEEDNMSSFEISLLKKWVRGELGVFLDEHDDRDENLDENDGYDNGADIGAGDGIGGGGHHFDALQYGIQSFLTGLLAHLLLHELRHSPNHWGPLGNVGNRSGIDVA</sequence>
<dbReference type="InterPro" id="IPR018712">
    <property type="entry name" value="Tle1-like_cat"/>
</dbReference>
<evidence type="ECO:0000313" key="4">
    <source>
        <dbReference type="Proteomes" id="UP000054516"/>
    </source>
</evidence>
<reference evidence="3" key="1">
    <citation type="submission" date="2016-03" db="EMBL/GenBank/DDBJ databases">
        <title>Draft genome sequence of Rosellinia necatrix.</title>
        <authorList>
            <person name="Kanematsu S."/>
        </authorList>
    </citation>
    <scope>NUCLEOTIDE SEQUENCE [LARGE SCALE GENOMIC DNA]</scope>
    <source>
        <strain evidence="3">W97</strain>
    </source>
</reference>
<dbReference type="PANTHER" id="PTHR33840">
    <property type="match status" value="1"/>
</dbReference>